<dbReference type="InterPro" id="IPR022596">
    <property type="entry name" value="GPR1/2/3_C"/>
</dbReference>
<dbReference type="EMBL" id="JAGMWT010000004">
    <property type="protein sequence ID" value="KAH7130497.1"/>
    <property type="molecule type" value="Genomic_DNA"/>
</dbReference>
<feature type="transmembrane region" description="Helical" evidence="6">
    <location>
        <begin position="12"/>
        <end position="34"/>
    </location>
</feature>
<evidence type="ECO:0000256" key="5">
    <source>
        <dbReference type="SAM" id="MobiDB-lite"/>
    </source>
</evidence>
<proteinExistence type="predicted"/>
<comment type="caution">
    <text evidence="9">The sequence shown here is derived from an EMBL/GenBank/DDBJ whole genome shotgun (WGS) entry which is preliminary data.</text>
</comment>
<keyword evidence="4 6" id="KW-0472">Membrane</keyword>
<protein>
    <submittedName>
        <fullName evidence="9">G protein-coupled glucose receptor regulating Gpa2-domain-containing protein</fullName>
    </submittedName>
</protein>
<dbReference type="Proteomes" id="UP000700596">
    <property type="component" value="Unassembled WGS sequence"/>
</dbReference>
<evidence type="ECO:0000259" key="8">
    <source>
        <dbReference type="Pfam" id="PF11970"/>
    </source>
</evidence>
<feature type="transmembrane region" description="Helical" evidence="6">
    <location>
        <begin position="69"/>
        <end position="89"/>
    </location>
</feature>
<evidence type="ECO:0000313" key="9">
    <source>
        <dbReference type="EMBL" id="KAH7130497.1"/>
    </source>
</evidence>
<name>A0A9P9E4M1_9PLEO</name>
<evidence type="ECO:0000256" key="2">
    <source>
        <dbReference type="ARBA" id="ARBA00022692"/>
    </source>
</evidence>
<evidence type="ECO:0000256" key="1">
    <source>
        <dbReference type="ARBA" id="ARBA00004141"/>
    </source>
</evidence>
<reference evidence="9" key="1">
    <citation type="journal article" date="2021" name="Nat. Commun.">
        <title>Genetic determinants of endophytism in the Arabidopsis root mycobiome.</title>
        <authorList>
            <person name="Mesny F."/>
            <person name="Miyauchi S."/>
            <person name="Thiergart T."/>
            <person name="Pickel B."/>
            <person name="Atanasova L."/>
            <person name="Karlsson M."/>
            <person name="Huettel B."/>
            <person name="Barry K.W."/>
            <person name="Haridas S."/>
            <person name="Chen C."/>
            <person name="Bauer D."/>
            <person name="Andreopoulos W."/>
            <person name="Pangilinan J."/>
            <person name="LaButti K."/>
            <person name="Riley R."/>
            <person name="Lipzen A."/>
            <person name="Clum A."/>
            <person name="Drula E."/>
            <person name="Henrissat B."/>
            <person name="Kohler A."/>
            <person name="Grigoriev I.V."/>
            <person name="Martin F.M."/>
            <person name="Hacquard S."/>
        </authorList>
    </citation>
    <scope>NUCLEOTIDE SEQUENCE</scope>
    <source>
        <strain evidence="9">MPI-CAGE-CH-0243</strain>
    </source>
</reference>
<evidence type="ECO:0000259" key="7">
    <source>
        <dbReference type="Pfam" id="PF11710"/>
    </source>
</evidence>
<comment type="subcellular location">
    <subcellularLocation>
        <location evidence="1">Membrane</location>
        <topology evidence="1">Multi-pass membrane protein</topology>
    </subcellularLocation>
</comment>
<keyword evidence="3 6" id="KW-1133">Transmembrane helix</keyword>
<dbReference type="GO" id="GO:0005886">
    <property type="term" value="C:plasma membrane"/>
    <property type="evidence" value="ECO:0007669"/>
    <property type="project" value="TreeGrafter"/>
</dbReference>
<evidence type="ECO:0000256" key="4">
    <source>
        <dbReference type="ARBA" id="ARBA00023136"/>
    </source>
</evidence>
<dbReference type="InterPro" id="IPR023041">
    <property type="entry name" value="Glucose_rcpt_Git3-like_N"/>
</dbReference>
<dbReference type="Pfam" id="PF11710">
    <property type="entry name" value="Git3"/>
    <property type="match status" value="1"/>
</dbReference>
<dbReference type="PANTHER" id="PTHR23112:SF37">
    <property type="entry name" value="G PROTEIN-COUPLED RECEPTOR GPR1"/>
    <property type="match status" value="1"/>
</dbReference>
<feature type="transmembrane region" description="Helical" evidence="6">
    <location>
        <begin position="220"/>
        <end position="246"/>
    </location>
</feature>
<keyword evidence="2 6" id="KW-0812">Transmembrane</keyword>
<feature type="transmembrane region" description="Helical" evidence="6">
    <location>
        <begin position="429"/>
        <end position="448"/>
    </location>
</feature>
<evidence type="ECO:0000256" key="3">
    <source>
        <dbReference type="ARBA" id="ARBA00022989"/>
    </source>
</evidence>
<accession>A0A9P9E4M1</accession>
<dbReference type="Pfam" id="PF11970">
    <property type="entry name" value="GPR_Gpa2_C"/>
    <property type="match status" value="1"/>
</dbReference>
<evidence type="ECO:0000256" key="6">
    <source>
        <dbReference type="SAM" id="Phobius"/>
    </source>
</evidence>
<organism evidence="9 10">
    <name type="scientific">Dendryphion nanum</name>
    <dbReference type="NCBI Taxonomy" id="256645"/>
    <lineage>
        <taxon>Eukaryota</taxon>
        <taxon>Fungi</taxon>
        <taxon>Dikarya</taxon>
        <taxon>Ascomycota</taxon>
        <taxon>Pezizomycotina</taxon>
        <taxon>Dothideomycetes</taxon>
        <taxon>Pleosporomycetidae</taxon>
        <taxon>Pleosporales</taxon>
        <taxon>Torulaceae</taxon>
        <taxon>Dendryphion</taxon>
    </lineage>
</organism>
<keyword evidence="9" id="KW-0675">Receptor</keyword>
<evidence type="ECO:0000313" key="10">
    <source>
        <dbReference type="Proteomes" id="UP000700596"/>
    </source>
</evidence>
<dbReference type="AlphaFoldDB" id="A0A9P9E4M1"/>
<sequence>MLHNGQQYWCNIRFVPYVSTYGSSLLFLVIAILFSGASSNPMPEPRDSAHNGPSTSNLYDKRRTFDVRMAAATCAAVSMAASFVAFYWFCRMEKRFRHRLIMLLIYGDLTRATWLFVFAVVSISRGTVFTNSSFCQASGFMLQYGTETSDYSVLAMAVHSAIQVFRPSSAMRSDGLYPYRVYVYTGAFLIPVLMACLAFINPNWGYMSQGAFCSLPLRPYWYRLALAWIPRYIIAIVILGLAVAIYTHVGFEFRAFSRVNSGGAKASTPITPVLSLRDAEEGTAIDDLDMPDPIVREGRRRPSSVNFDLAISSGVSVPFVMDGTPNALDHESTDLGGRSQSIPAGPRQESRPSSRYSDIHLSTLQTQSIHKPASHLDDLDLTTLSQTTIPPACNLPGPNPPCPSPTGECVTSPMQRHLIQQRARIHRQLRLMFIYPLVYILMWLVPFINHCMLYRDKWAAHPLYRLSLLSTICVTLMGAVDCLIFSLRERPWRHIAGTNGTFLGSFMCWRHNGACTKRRMTRPSDTMHRPFTKVAPEVADLRVRPESMFNGSLRNSVGTNRSIDQQRLDAGLARARLELEEGDRGAWRERGDNEEVERKEGEGSGEEGKELEG</sequence>
<dbReference type="PANTHER" id="PTHR23112">
    <property type="entry name" value="G PROTEIN-COUPLED RECEPTOR 157-RELATED"/>
    <property type="match status" value="1"/>
</dbReference>
<feature type="region of interest" description="Disordered" evidence="5">
    <location>
        <begin position="322"/>
        <end position="355"/>
    </location>
</feature>
<feature type="region of interest" description="Disordered" evidence="5">
    <location>
        <begin position="582"/>
        <end position="613"/>
    </location>
</feature>
<gene>
    <name evidence="9" type="ORF">B0J11DRAFT_602853</name>
</gene>
<dbReference type="GO" id="GO:0007189">
    <property type="term" value="P:adenylate cyclase-activating G protein-coupled receptor signaling pathway"/>
    <property type="evidence" value="ECO:0007669"/>
    <property type="project" value="TreeGrafter"/>
</dbReference>
<feature type="transmembrane region" description="Helical" evidence="6">
    <location>
        <begin position="468"/>
        <end position="487"/>
    </location>
</feature>
<keyword evidence="10" id="KW-1185">Reference proteome</keyword>
<feature type="domain" description="G protein-coupled receptor GPR1/2/3 C-terminal" evidence="8">
    <location>
        <begin position="420"/>
        <end position="494"/>
    </location>
</feature>
<feature type="transmembrane region" description="Helical" evidence="6">
    <location>
        <begin position="181"/>
        <end position="200"/>
    </location>
</feature>
<dbReference type="OrthoDB" id="5368598at2759"/>
<dbReference type="Gene3D" id="1.20.1070.10">
    <property type="entry name" value="Rhodopsin 7-helix transmembrane proteins"/>
    <property type="match status" value="1"/>
</dbReference>
<dbReference type="SUPFAM" id="SSF81321">
    <property type="entry name" value="Family A G protein-coupled receptor-like"/>
    <property type="match status" value="1"/>
</dbReference>
<dbReference type="GO" id="GO:0004930">
    <property type="term" value="F:G protein-coupled receptor activity"/>
    <property type="evidence" value="ECO:0007669"/>
    <property type="project" value="TreeGrafter"/>
</dbReference>
<feature type="domain" description="Glucose receptor Git3-like N-terminal" evidence="7">
    <location>
        <begin position="67"/>
        <end position="254"/>
    </location>
</feature>